<evidence type="ECO:0000313" key="2">
    <source>
        <dbReference type="Proteomes" id="UP000015102"/>
    </source>
</evidence>
<reference evidence="2" key="1">
    <citation type="submission" date="2013-02" db="EMBL/GenBank/DDBJ databases">
        <authorList>
            <person name="Hughes D."/>
        </authorList>
    </citation>
    <scope>NUCLEOTIDE SEQUENCE</scope>
    <source>
        <strain>Durham</strain>
        <strain evidence="2">NC isolate 2 -- Noor lab</strain>
    </source>
</reference>
<protein>
    <submittedName>
        <fullName evidence="1">Uncharacterized protein</fullName>
    </submittedName>
</protein>
<name>T1H2K6_MEGSC</name>
<organism evidence="1 2">
    <name type="scientific">Megaselia scalaris</name>
    <name type="common">Humpbacked fly</name>
    <name type="synonym">Phora scalaris</name>
    <dbReference type="NCBI Taxonomy" id="36166"/>
    <lineage>
        <taxon>Eukaryota</taxon>
        <taxon>Metazoa</taxon>
        <taxon>Ecdysozoa</taxon>
        <taxon>Arthropoda</taxon>
        <taxon>Hexapoda</taxon>
        <taxon>Insecta</taxon>
        <taxon>Pterygota</taxon>
        <taxon>Neoptera</taxon>
        <taxon>Endopterygota</taxon>
        <taxon>Diptera</taxon>
        <taxon>Brachycera</taxon>
        <taxon>Muscomorpha</taxon>
        <taxon>Platypezoidea</taxon>
        <taxon>Phoridae</taxon>
        <taxon>Megaseliini</taxon>
        <taxon>Megaselia</taxon>
    </lineage>
</organism>
<dbReference type="AlphaFoldDB" id="T1H2K6"/>
<accession>T1H2K6</accession>
<evidence type="ECO:0000313" key="1">
    <source>
        <dbReference type="EnsemblMetazoa" id="MESCA010455-PA"/>
    </source>
</evidence>
<keyword evidence="2" id="KW-1185">Reference proteome</keyword>
<dbReference type="EnsemblMetazoa" id="MESCA010455-RA">
    <property type="protein sequence ID" value="MESCA010455-PA"/>
    <property type="gene ID" value="MESCA010455"/>
</dbReference>
<dbReference type="HOGENOM" id="CLU_2457335_0_0_1"/>
<proteinExistence type="predicted"/>
<reference evidence="1" key="2">
    <citation type="submission" date="2015-06" db="UniProtKB">
        <authorList>
            <consortium name="EnsemblMetazoa"/>
        </authorList>
    </citation>
    <scope>IDENTIFICATION</scope>
</reference>
<dbReference type="Proteomes" id="UP000015102">
    <property type="component" value="Unassembled WGS sequence"/>
</dbReference>
<dbReference type="EMBL" id="CAQQ02376867">
    <property type="status" value="NOT_ANNOTATED_CDS"/>
    <property type="molecule type" value="Genomic_DNA"/>
</dbReference>
<sequence length="89" mass="9894">MASFCKDKIGKLITAKRKFLEGGNHSLPELFRIAARLGLFAIKIPITPFSSIFRKEDLRWLAGSSLSYCTSNLAPDYNSPVLETASLKM</sequence>
<dbReference type="EMBL" id="CAQQ02376866">
    <property type="status" value="NOT_ANNOTATED_CDS"/>
    <property type="molecule type" value="Genomic_DNA"/>
</dbReference>